<evidence type="ECO:0000313" key="3">
    <source>
        <dbReference type="Proteomes" id="UP000266152"/>
    </source>
</evidence>
<comment type="caution">
    <text evidence="2">The sequence shown here is derived from an EMBL/GenBank/DDBJ whole genome shotgun (WGS) entry which is preliminary data.</text>
</comment>
<dbReference type="InterPro" id="IPR010730">
    <property type="entry name" value="HET"/>
</dbReference>
<dbReference type="STRING" id="5514.A0A395S278"/>
<proteinExistence type="predicted"/>
<keyword evidence="3" id="KW-1185">Reference proteome</keyword>
<reference evidence="2 3" key="1">
    <citation type="journal article" date="2018" name="PLoS Pathog.">
        <title>Evolution of structural diversity of trichothecenes, a family of toxins produced by plant pathogenic and entomopathogenic fungi.</title>
        <authorList>
            <person name="Proctor R.H."/>
            <person name="McCormick S.P."/>
            <person name="Kim H.S."/>
            <person name="Cardoza R.E."/>
            <person name="Stanley A.M."/>
            <person name="Lindo L."/>
            <person name="Kelly A."/>
            <person name="Brown D.W."/>
            <person name="Lee T."/>
            <person name="Vaughan M.M."/>
            <person name="Alexander N.J."/>
            <person name="Busman M."/>
            <person name="Gutierrez S."/>
        </authorList>
    </citation>
    <scope>NUCLEOTIDE SEQUENCE [LARGE SCALE GENOMIC DNA]</scope>
    <source>
        <strain evidence="2 3">NRRL 3299</strain>
    </source>
</reference>
<organism evidence="2 3">
    <name type="scientific">Fusarium sporotrichioides</name>
    <dbReference type="NCBI Taxonomy" id="5514"/>
    <lineage>
        <taxon>Eukaryota</taxon>
        <taxon>Fungi</taxon>
        <taxon>Dikarya</taxon>
        <taxon>Ascomycota</taxon>
        <taxon>Pezizomycotina</taxon>
        <taxon>Sordariomycetes</taxon>
        <taxon>Hypocreomycetidae</taxon>
        <taxon>Hypocreales</taxon>
        <taxon>Nectriaceae</taxon>
        <taxon>Fusarium</taxon>
    </lineage>
</organism>
<evidence type="ECO:0000259" key="1">
    <source>
        <dbReference type="Pfam" id="PF06985"/>
    </source>
</evidence>
<accession>A0A395S278</accession>
<gene>
    <name evidence="2" type="ORF">FSPOR_6779</name>
</gene>
<sequence>MAEHLCSDCLLFEESLQGHNSNYIIRTLKPNIKSLEASAHQGCALCRVIYQSFIYNGGVSFQDNEAPIEISTKDSAIESDSKEGRIDILSVKVDQRSSPDSTYLPVLFDDGAQEQAFKAYKEVVSQLQDPNSEEGIENLACLTSSWIQNCRSTHRHCVQQDIPISIDRVPTRLVDVGTDYNCQLPRLFIPNLDQGSENIEYVALSYAWGPVNDHLVRTTASNLQEMLLALPFPQLPKTIRDAIIFTRRLGFRYLWVDALCILQSEGPHDMDHQEDWSHEATRFGYYYQNAVITIAATGAKSSDCGLFLRRPALAFDPKPVILRRKKSSGETRHIPILPKVPSWISEIKQSPLYERGWAIQERILSARVVHFAANMVLWECHECRATETDQAGVSLRDGTNGMVYEEVSDFMPVFRNFQRRGKGSSQVIREWYSFIEGYTNANFTFMDDRLPALSGIAALIQKSIPQRYGAGLWESAVPEGLAWLVEDESADGILQVTPTPGSRAGLQLMLPSWSWATSKGPVRFLSSLDSWEPLLKMKEWEVKSAGLDTSGQILEARLRVRSSFKVFTAFELEFRPCLNHKPRPESTETQYNLARSSFMDARLSTGLPTFLEPIVPREWQAVR</sequence>
<dbReference type="AlphaFoldDB" id="A0A395S278"/>
<name>A0A395S278_FUSSP</name>
<dbReference type="Proteomes" id="UP000266152">
    <property type="component" value="Unassembled WGS sequence"/>
</dbReference>
<dbReference type="Pfam" id="PF06985">
    <property type="entry name" value="HET"/>
    <property type="match status" value="1"/>
</dbReference>
<evidence type="ECO:0000313" key="2">
    <source>
        <dbReference type="EMBL" id="RGP66159.1"/>
    </source>
</evidence>
<dbReference type="PANTHER" id="PTHR33112">
    <property type="entry name" value="DOMAIN PROTEIN, PUTATIVE-RELATED"/>
    <property type="match status" value="1"/>
</dbReference>
<protein>
    <recommendedName>
        <fullName evidence="1">Heterokaryon incompatibility domain-containing protein</fullName>
    </recommendedName>
</protein>
<dbReference type="EMBL" id="PXOF01000096">
    <property type="protein sequence ID" value="RGP66159.1"/>
    <property type="molecule type" value="Genomic_DNA"/>
</dbReference>
<feature type="domain" description="Heterokaryon incompatibility" evidence="1">
    <location>
        <begin position="201"/>
        <end position="361"/>
    </location>
</feature>
<dbReference type="PANTHER" id="PTHR33112:SF9">
    <property type="entry name" value="HETEROKARYON INCOMPATIBILITY DOMAIN-CONTAINING PROTEIN"/>
    <property type="match status" value="1"/>
</dbReference>